<accession>A0AAV9JW22</accession>
<gene>
    <name evidence="1" type="ORF">LTR36_005040</name>
</gene>
<dbReference type="EMBL" id="JAVFHQ010000003">
    <property type="protein sequence ID" value="KAK4549739.1"/>
    <property type="molecule type" value="Genomic_DNA"/>
</dbReference>
<evidence type="ECO:0000313" key="1">
    <source>
        <dbReference type="EMBL" id="KAK4549739.1"/>
    </source>
</evidence>
<dbReference type="AlphaFoldDB" id="A0AAV9JW22"/>
<sequence length="148" mass="16163">MADYADGLFAIEVDADDYAETAAGDVPVVPRTFQSEAAFRAQKAAYIAKGVDGNNYEQLLNAVPLLRPKTGPDGDTAQAANGGLAAKLSKKDLQLLGYTVGELYHDHEYAKVIELCVRVKNVCQLDERTMASLQKWIARCWERLQTAG</sequence>
<protein>
    <recommendedName>
        <fullName evidence="3">Tail assembly chaperone</fullName>
    </recommendedName>
</protein>
<reference evidence="1 2" key="1">
    <citation type="submission" date="2021-11" db="EMBL/GenBank/DDBJ databases">
        <title>Black yeast isolated from Biological Soil Crust.</title>
        <authorList>
            <person name="Kurbessoian T."/>
        </authorList>
    </citation>
    <scope>NUCLEOTIDE SEQUENCE [LARGE SCALE GENOMIC DNA]</scope>
    <source>
        <strain evidence="1 2">CCFEE 5522</strain>
    </source>
</reference>
<proteinExistence type="predicted"/>
<dbReference type="Proteomes" id="UP001324427">
    <property type="component" value="Unassembled WGS sequence"/>
</dbReference>
<organism evidence="1 2">
    <name type="scientific">Oleoguttula mirabilis</name>
    <dbReference type="NCBI Taxonomy" id="1507867"/>
    <lineage>
        <taxon>Eukaryota</taxon>
        <taxon>Fungi</taxon>
        <taxon>Dikarya</taxon>
        <taxon>Ascomycota</taxon>
        <taxon>Pezizomycotina</taxon>
        <taxon>Dothideomycetes</taxon>
        <taxon>Dothideomycetidae</taxon>
        <taxon>Mycosphaerellales</taxon>
        <taxon>Teratosphaeriaceae</taxon>
        <taxon>Oleoguttula</taxon>
    </lineage>
</organism>
<evidence type="ECO:0000313" key="2">
    <source>
        <dbReference type="Proteomes" id="UP001324427"/>
    </source>
</evidence>
<keyword evidence="2" id="KW-1185">Reference proteome</keyword>
<comment type="caution">
    <text evidence="1">The sequence shown here is derived from an EMBL/GenBank/DDBJ whole genome shotgun (WGS) entry which is preliminary data.</text>
</comment>
<name>A0AAV9JW22_9PEZI</name>
<evidence type="ECO:0008006" key="3">
    <source>
        <dbReference type="Google" id="ProtNLM"/>
    </source>
</evidence>